<comment type="caution">
    <text evidence="1">The sequence shown here is derived from an EMBL/GenBank/DDBJ whole genome shotgun (WGS) entry which is preliminary data.</text>
</comment>
<accession>A0A0F9BHG1</accession>
<dbReference type="AlphaFoldDB" id="A0A0F9BHG1"/>
<evidence type="ECO:0000313" key="1">
    <source>
        <dbReference type="EMBL" id="KKL13257.1"/>
    </source>
</evidence>
<feature type="non-terminal residue" evidence="1">
    <location>
        <position position="1"/>
    </location>
</feature>
<gene>
    <name evidence="1" type="ORF">LCGC14_2527540</name>
</gene>
<reference evidence="1" key="1">
    <citation type="journal article" date="2015" name="Nature">
        <title>Complex archaea that bridge the gap between prokaryotes and eukaryotes.</title>
        <authorList>
            <person name="Spang A."/>
            <person name="Saw J.H."/>
            <person name="Jorgensen S.L."/>
            <person name="Zaremba-Niedzwiedzka K."/>
            <person name="Martijn J."/>
            <person name="Lind A.E."/>
            <person name="van Eijk R."/>
            <person name="Schleper C."/>
            <person name="Guy L."/>
            <person name="Ettema T.J."/>
        </authorList>
    </citation>
    <scope>NUCLEOTIDE SEQUENCE</scope>
</reference>
<proteinExistence type="predicted"/>
<dbReference type="EMBL" id="LAZR01040933">
    <property type="protein sequence ID" value="KKL13257.1"/>
    <property type="molecule type" value="Genomic_DNA"/>
</dbReference>
<protein>
    <submittedName>
        <fullName evidence="1">Uncharacterized protein</fullName>
    </submittedName>
</protein>
<name>A0A0F9BHG1_9ZZZZ</name>
<sequence length="85" mass="9775">SKEIRAIENMPSGIASKYEYRGYDGENELMPKKSGHLWMSGYAMWRPPKCGKDIENSNVKAKKVRGKWVWVLESRKVNDAEKTKG</sequence>
<organism evidence="1">
    <name type="scientific">marine sediment metagenome</name>
    <dbReference type="NCBI Taxonomy" id="412755"/>
    <lineage>
        <taxon>unclassified sequences</taxon>
        <taxon>metagenomes</taxon>
        <taxon>ecological metagenomes</taxon>
    </lineage>
</organism>